<feature type="transmembrane region" description="Helical" evidence="7">
    <location>
        <begin position="501"/>
        <end position="519"/>
    </location>
</feature>
<evidence type="ECO:0000256" key="7">
    <source>
        <dbReference type="SAM" id="Phobius"/>
    </source>
</evidence>
<feature type="transmembrane region" description="Helical" evidence="7">
    <location>
        <begin position="203"/>
        <end position="220"/>
    </location>
</feature>
<keyword evidence="4 7" id="KW-0812">Transmembrane</keyword>
<dbReference type="PANTHER" id="PTHR43337:SF11">
    <property type="entry name" value="GUANINE_HYPOXANTHINE PERMEASE PBUG"/>
    <property type="match status" value="1"/>
</dbReference>
<dbReference type="EMBL" id="BJMH01000012">
    <property type="protein sequence ID" value="GEB33312.1"/>
    <property type="molecule type" value="Genomic_DNA"/>
</dbReference>
<evidence type="ECO:0000256" key="6">
    <source>
        <dbReference type="ARBA" id="ARBA00023136"/>
    </source>
</evidence>
<dbReference type="STRING" id="54914.AV540_18280"/>
<evidence type="ECO:0000256" key="5">
    <source>
        <dbReference type="ARBA" id="ARBA00022989"/>
    </source>
</evidence>
<feature type="transmembrane region" description="Helical" evidence="7">
    <location>
        <begin position="278"/>
        <end position="298"/>
    </location>
</feature>
<dbReference type="Pfam" id="PF00860">
    <property type="entry name" value="Xan_ur_permease"/>
    <property type="match status" value="1"/>
</dbReference>
<gene>
    <name evidence="8" type="ORF">BPA01_28920</name>
</gene>
<protein>
    <submittedName>
        <fullName evidence="8">Guanine permease</fullName>
    </submittedName>
</protein>
<feature type="transmembrane region" description="Helical" evidence="7">
    <location>
        <begin position="122"/>
        <end position="141"/>
    </location>
</feature>
<evidence type="ECO:0000256" key="3">
    <source>
        <dbReference type="ARBA" id="ARBA00022448"/>
    </source>
</evidence>
<keyword evidence="9" id="KW-1185">Reference proteome</keyword>
<comment type="subcellular location">
    <subcellularLocation>
        <location evidence="1">Membrane</location>
        <topology evidence="1">Multi-pass membrane protein</topology>
    </subcellularLocation>
</comment>
<dbReference type="GO" id="GO:0005345">
    <property type="term" value="F:purine nucleobase transmembrane transporter activity"/>
    <property type="evidence" value="ECO:0007669"/>
    <property type="project" value="TreeGrafter"/>
</dbReference>
<feature type="transmembrane region" description="Helical" evidence="7">
    <location>
        <begin position="437"/>
        <end position="456"/>
    </location>
</feature>
<feature type="transmembrane region" description="Helical" evidence="7">
    <location>
        <begin position="45"/>
        <end position="63"/>
    </location>
</feature>
<organism evidence="8 9">
    <name type="scientific">Brevibacillus parabrevis</name>
    <dbReference type="NCBI Taxonomy" id="54914"/>
    <lineage>
        <taxon>Bacteria</taxon>
        <taxon>Bacillati</taxon>
        <taxon>Bacillota</taxon>
        <taxon>Bacilli</taxon>
        <taxon>Bacillales</taxon>
        <taxon>Paenibacillaceae</taxon>
        <taxon>Brevibacillus</taxon>
    </lineage>
</organism>
<dbReference type="AlphaFoldDB" id="A0A4Y3PFP9"/>
<dbReference type="InterPro" id="IPR045018">
    <property type="entry name" value="Azg-like"/>
</dbReference>
<reference evidence="8 9" key="1">
    <citation type="submission" date="2019-06" db="EMBL/GenBank/DDBJ databases">
        <title>Whole genome shotgun sequence of Brevibacillus parabrevis NBRC 12334.</title>
        <authorList>
            <person name="Hosoyama A."/>
            <person name="Uohara A."/>
            <person name="Ohji S."/>
            <person name="Ichikawa N."/>
        </authorList>
    </citation>
    <scope>NUCLEOTIDE SEQUENCE [LARGE SCALE GENOMIC DNA]</scope>
    <source>
        <strain evidence="8 9">NBRC 12334</strain>
    </source>
</reference>
<feature type="transmembrane region" description="Helical" evidence="7">
    <location>
        <begin position="173"/>
        <end position="191"/>
    </location>
</feature>
<proteinExistence type="inferred from homology"/>
<evidence type="ECO:0000256" key="2">
    <source>
        <dbReference type="ARBA" id="ARBA00005697"/>
    </source>
</evidence>
<keyword evidence="3" id="KW-0813">Transport</keyword>
<evidence type="ECO:0000256" key="4">
    <source>
        <dbReference type="ARBA" id="ARBA00022692"/>
    </source>
</evidence>
<feature type="transmembrane region" description="Helical" evidence="7">
    <location>
        <begin position="407"/>
        <end position="430"/>
    </location>
</feature>
<dbReference type="InterPro" id="IPR006043">
    <property type="entry name" value="NCS2"/>
</dbReference>
<evidence type="ECO:0000313" key="8">
    <source>
        <dbReference type="EMBL" id="GEB33312.1"/>
    </source>
</evidence>
<keyword evidence="6 7" id="KW-0472">Membrane</keyword>
<dbReference type="GO" id="GO:0005886">
    <property type="term" value="C:plasma membrane"/>
    <property type="evidence" value="ECO:0007669"/>
    <property type="project" value="TreeGrafter"/>
</dbReference>
<feature type="transmembrane region" description="Helical" evidence="7">
    <location>
        <begin position="83"/>
        <end position="102"/>
    </location>
</feature>
<name>A0A4Y3PFP9_BREPA</name>
<keyword evidence="5 7" id="KW-1133">Transmembrane helix</keyword>
<dbReference type="Proteomes" id="UP000316882">
    <property type="component" value="Unassembled WGS sequence"/>
</dbReference>
<sequence>MRIWLKSFYGVAINDLATNKMSTGCEFVIIFEIVPGVFCEEARRILIASGPFFIATTISMGGLTVRKYFEFDKLGTNYRRETIAGITTFLAMAYILAVNPFILSGADLPPDLKANYPEFGAVFTATALAAAIGTLLMGILGRLPIGQAPGMGLNAFFTYTVVLTMHIPWQQALAGVFVSCTIFLILSLTGVREAIIKAIPKGLKYAVSAGIGLFIAFIGLKNAGIVVANDATFVALGHLTFYHEGMKPEDVLAAKNALLAIFGLIVTVVLLSRKVNSGIFIGMVVTAVVGMIFGLVSLPEQVVSAPPSLAPTFGAAFQYLGDPSALFTVNMLIVVLTFLFVDFFDATGTLLGVASQAGLLKEDGNLPRPGKALASDAIAGMAGAVLGTSTTTAYVESTAGVAAGGRSGFTAIVTGVLFLLALFFSPLLAIVTPAVTAPALIIVGVLMASHIAHVAWNDLDEAFPAFLTILLMPLTYSIATGIATGFIVYPVMKLLKGKGREVHPAMYVLFFVFLAYFIWLRE</sequence>
<dbReference type="PANTHER" id="PTHR43337">
    <property type="entry name" value="XANTHINE/URACIL PERMEASE C887.17-RELATED"/>
    <property type="match status" value="1"/>
</dbReference>
<feature type="transmembrane region" description="Helical" evidence="7">
    <location>
        <begin position="327"/>
        <end position="353"/>
    </location>
</feature>
<evidence type="ECO:0000313" key="9">
    <source>
        <dbReference type="Proteomes" id="UP000316882"/>
    </source>
</evidence>
<comment type="caution">
    <text evidence="8">The sequence shown here is derived from an EMBL/GenBank/DDBJ whole genome shotgun (WGS) entry which is preliminary data.</text>
</comment>
<feature type="transmembrane region" description="Helical" evidence="7">
    <location>
        <begin position="462"/>
        <end position="489"/>
    </location>
</feature>
<evidence type="ECO:0000256" key="1">
    <source>
        <dbReference type="ARBA" id="ARBA00004141"/>
    </source>
</evidence>
<comment type="similarity">
    <text evidence="2">Belongs to the nucleobase:cation symporter-2 (NCS2) (TC 2.A.40) family. Azg-like subfamily.</text>
</comment>
<feature type="transmembrane region" description="Helical" evidence="7">
    <location>
        <begin position="252"/>
        <end position="271"/>
    </location>
</feature>
<feature type="transmembrane region" description="Helical" evidence="7">
    <location>
        <begin position="148"/>
        <end position="167"/>
    </location>
</feature>
<accession>A0A4Y3PFP9</accession>